<dbReference type="OrthoDB" id="3926976at2759"/>
<keyword evidence="2" id="KW-0812">Transmembrane</keyword>
<name>A0A4Z0YZ51_9PEZI</name>
<feature type="compositionally biased region" description="Basic and acidic residues" evidence="1">
    <location>
        <begin position="1"/>
        <end position="10"/>
    </location>
</feature>
<accession>A0A4Z0YZ51</accession>
<feature type="region of interest" description="Disordered" evidence="1">
    <location>
        <begin position="273"/>
        <end position="296"/>
    </location>
</feature>
<evidence type="ECO:0000256" key="2">
    <source>
        <dbReference type="SAM" id="Phobius"/>
    </source>
</evidence>
<keyword evidence="4" id="KW-1185">Reference proteome</keyword>
<reference evidence="3 4" key="1">
    <citation type="submission" date="2019-03" db="EMBL/GenBank/DDBJ databases">
        <title>Draft genome sequence of Xylaria hypoxylon DSM 108379, a ubiquitous saprotrophic-parasitic fungi on hardwood.</title>
        <authorList>
            <person name="Buettner E."/>
            <person name="Leonhardt S."/>
            <person name="Gebauer A.M."/>
            <person name="Liers C."/>
            <person name="Hofrichter M."/>
            <person name="Kellner H."/>
        </authorList>
    </citation>
    <scope>NUCLEOTIDE SEQUENCE [LARGE SCALE GENOMIC DNA]</scope>
    <source>
        <strain evidence="3 4">DSM 108379</strain>
    </source>
</reference>
<evidence type="ECO:0000313" key="3">
    <source>
        <dbReference type="EMBL" id="TGJ84480.1"/>
    </source>
</evidence>
<dbReference type="AlphaFoldDB" id="A0A4Z0YZ51"/>
<sequence length="296" mass="32596">MNQTNPKDEQLEQISTPPPSSSSEVVEPRYDGVQPGRSLHRTHATPNSASIALLAGSGITAGTTSALVAHILHLIRDATVSSDPQVWMHQAKIKDYDPCYDGCEDCADPEYSYRACLKTAAIESGDPNVTCDGTKIWFWLYRYPPACLSVRGEYYRNIALEKLKRNYKDQLAVLLLTIIGGLVGGVIIHGLWRCCTFRMKQRTEVREKGNDGLPGGVTGKGKRSFSECHDRGGCGGYWGYGGSSCEDAHHLKCDPCTDASCQPPPAELFRSRVRPEDLTGLRERDPPRDNALWLPA</sequence>
<feature type="region of interest" description="Disordered" evidence="1">
    <location>
        <begin position="1"/>
        <end position="43"/>
    </location>
</feature>
<feature type="compositionally biased region" description="Basic and acidic residues" evidence="1">
    <location>
        <begin position="273"/>
        <end position="288"/>
    </location>
</feature>
<dbReference type="Proteomes" id="UP000297716">
    <property type="component" value="Unassembled WGS sequence"/>
</dbReference>
<keyword evidence="2" id="KW-0472">Membrane</keyword>
<keyword evidence="2" id="KW-1133">Transmembrane helix</keyword>
<evidence type="ECO:0000256" key="1">
    <source>
        <dbReference type="SAM" id="MobiDB-lite"/>
    </source>
</evidence>
<comment type="caution">
    <text evidence="3">The sequence shown here is derived from an EMBL/GenBank/DDBJ whole genome shotgun (WGS) entry which is preliminary data.</text>
</comment>
<feature type="transmembrane region" description="Helical" evidence="2">
    <location>
        <begin position="171"/>
        <end position="192"/>
    </location>
</feature>
<gene>
    <name evidence="3" type="ORF">E0Z10_g4266</name>
</gene>
<evidence type="ECO:0000313" key="4">
    <source>
        <dbReference type="Proteomes" id="UP000297716"/>
    </source>
</evidence>
<organism evidence="3 4">
    <name type="scientific">Xylaria hypoxylon</name>
    <dbReference type="NCBI Taxonomy" id="37992"/>
    <lineage>
        <taxon>Eukaryota</taxon>
        <taxon>Fungi</taxon>
        <taxon>Dikarya</taxon>
        <taxon>Ascomycota</taxon>
        <taxon>Pezizomycotina</taxon>
        <taxon>Sordariomycetes</taxon>
        <taxon>Xylariomycetidae</taxon>
        <taxon>Xylariales</taxon>
        <taxon>Xylariaceae</taxon>
        <taxon>Xylaria</taxon>
    </lineage>
</organism>
<protein>
    <submittedName>
        <fullName evidence="3">Uncharacterized protein</fullName>
    </submittedName>
</protein>
<proteinExistence type="predicted"/>
<dbReference type="EMBL" id="SKBN01000066">
    <property type="protein sequence ID" value="TGJ84480.1"/>
    <property type="molecule type" value="Genomic_DNA"/>
</dbReference>